<protein>
    <submittedName>
        <fullName evidence="1">Uncharacterized protein</fullName>
    </submittedName>
</protein>
<dbReference type="Proteomes" id="UP000753908">
    <property type="component" value="Unassembled WGS sequence"/>
</dbReference>
<organism evidence="1 2">
    <name type="scientific">Symplocastrum torsivum CPER-KK1</name>
    <dbReference type="NCBI Taxonomy" id="450513"/>
    <lineage>
        <taxon>Bacteria</taxon>
        <taxon>Bacillati</taxon>
        <taxon>Cyanobacteriota</taxon>
        <taxon>Cyanophyceae</taxon>
        <taxon>Oscillatoriophycideae</taxon>
        <taxon>Oscillatoriales</taxon>
        <taxon>Microcoleaceae</taxon>
        <taxon>Symplocastrum</taxon>
    </lineage>
</organism>
<proteinExistence type="predicted"/>
<name>A0A951PPY3_9CYAN</name>
<comment type="caution">
    <text evidence="1">The sequence shown here is derived from an EMBL/GenBank/DDBJ whole genome shotgun (WGS) entry which is preliminary data.</text>
</comment>
<evidence type="ECO:0000313" key="2">
    <source>
        <dbReference type="Proteomes" id="UP000753908"/>
    </source>
</evidence>
<dbReference type="EMBL" id="JAHHIF010000050">
    <property type="protein sequence ID" value="MBW4547895.1"/>
    <property type="molecule type" value="Genomic_DNA"/>
</dbReference>
<reference evidence="1" key="2">
    <citation type="journal article" date="2022" name="Microbiol. Resour. Announc.">
        <title>Metagenome Sequencing to Explore Phylogenomics of Terrestrial Cyanobacteria.</title>
        <authorList>
            <person name="Ward R.D."/>
            <person name="Stajich J.E."/>
            <person name="Johansen J.R."/>
            <person name="Huntemann M."/>
            <person name="Clum A."/>
            <person name="Foster B."/>
            <person name="Foster B."/>
            <person name="Roux S."/>
            <person name="Palaniappan K."/>
            <person name="Varghese N."/>
            <person name="Mukherjee S."/>
            <person name="Reddy T.B.K."/>
            <person name="Daum C."/>
            <person name="Copeland A."/>
            <person name="Chen I.A."/>
            <person name="Ivanova N.N."/>
            <person name="Kyrpides N.C."/>
            <person name="Shapiro N."/>
            <person name="Eloe-Fadrosh E.A."/>
            <person name="Pietrasiak N."/>
        </authorList>
    </citation>
    <scope>NUCLEOTIDE SEQUENCE</scope>
    <source>
        <strain evidence="1">CPER-KK1</strain>
    </source>
</reference>
<gene>
    <name evidence="1" type="ORF">KME25_26135</name>
</gene>
<reference evidence="1" key="1">
    <citation type="submission" date="2021-05" db="EMBL/GenBank/DDBJ databases">
        <authorList>
            <person name="Pietrasiak N."/>
            <person name="Ward R."/>
            <person name="Stajich J.E."/>
            <person name="Kurbessoian T."/>
        </authorList>
    </citation>
    <scope>NUCLEOTIDE SEQUENCE</scope>
    <source>
        <strain evidence="1">CPER-KK1</strain>
    </source>
</reference>
<evidence type="ECO:0000313" key="1">
    <source>
        <dbReference type="EMBL" id="MBW4547895.1"/>
    </source>
</evidence>
<accession>A0A951PPY3</accession>
<dbReference type="AlphaFoldDB" id="A0A951PPY3"/>
<sequence>MGLFNLQALFDKSDKAEPDLLEQYNPLVLLNSDRDFCLTHPDVLSGKHIRMQIAFALAPPDVCS</sequence>